<reference evidence="2" key="1">
    <citation type="submission" date="2011-07" db="EMBL/GenBank/DDBJ databases">
        <authorList>
            <consortium name="Caenorhabditis brenneri Sequencing and Analysis Consortium"/>
            <person name="Wilson R.K."/>
        </authorList>
    </citation>
    <scope>NUCLEOTIDE SEQUENCE [LARGE SCALE GENOMIC DNA]</scope>
    <source>
        <strain evidence="2">PB2801</strain>
    </source>
</reference>
<evidence type="ECO:0000313" key="1">
    <source>
        <dbReference type="EMBL" id="EGT58645.1"/>
    </source>
</evidence>
<dbReference type="InParanoid" id="G0NE33"/>
<proteinExistence type="predicted"/>
<evidence type="ECO:0000313" key="2">
    <source>
        <dbReference type="Proteomes" id="UP000008068"/>
    </source>
</evidence>
<gene>
    <name evidence="1" type="ORF">CAEBREN_11456</name>
</gene>
<dbReference type="EMBL" id="GL379871">
    <property type="protein sequence ID" value="EGT58645.1"/>
    <property type="molecule type" value="Genomic_DNA"/>
</dbReference>
<accession>G0NE33</accession>
<dbReference type="HOGENOM" id="CLU_3351565_0_0_1"/>
<dbReference type="Proteomes" id="UP000008068">
    <property type="component" value="Unassembled WGS sequence"/>
</dbReference>
<dbReference type="AlphaFoldDB" id="G0NE33"/>
<protein>
    <submittedName>
        <fullName evidence="1">Uncharacterized protein</fullName>
    </submittedName>
</protein>
<name>G0NE33_CAEBE</name>
<keyword evidence="2" id="KW-1185">Reference proteome</keyword>
<sequence length="37" mass="4229">MTLSHPLTPLEKIQIFLTTTILFSSRKQVTRTPSQIT</sequence>
<organism evidence="2">
    <name type="scientific">Caenorhabditis brenneri</name>
    <name type="common">Nematode worm</name>
    <dbReference type="NCBI Taxonomy" id="135651"/>
    <lineage>
        <taxon>Eukaryota</taxon>
        <taxon>Metazoa</taxon>
        <taxon>Ecdysozoa</taxon>
        <taxon>Nematoda</taxon>
        <taxon>Chromadorea</taxon>
        <taxon>Rhabditida</taxon>
        <taxon>Rhabditina</taxon>
        <taxon>Rhabditomorpha</taxon>
        <taxon>Rhabditoidea</taxon>
        <taxon>Rhabditidae</taxon>
        <taxon>Peloderinae</taxon>
        <taxon>Caenorhabditis</taxon>
    </lineage>
</organism>